<evidence type="ECO:0000256" key="2">
    <source>
        <dbReference type="SAM" id="Phobius"/>
    </source>
</evidence>
<comment type="caution">
    <text evidence="4">The sequence shown here is derived from an EMBL/GenBank/DDBJ whole genome shotgun (WGS) entry which is preliminary data.</text>
</comment>
<dbReference type="AlphaFoldDB" id="A0A813KXW9"/>
<evidence type="ECO:0000313" key="5">
    <source>
        <dbReference type="Proteomes" id="UP000626109"/>
    </source>
</evidence>
<feature type="non-terminal residue" evidence="4">
    <location>
        <position position="146"/>
    </location>
</feature>
<dbReference type="PROSITE" id="PS51846">
    <property type="entry name" value="CNNM"/>
    <property type="match status" value="1"/>
</dbReference>
<dbReference type="Pfam" id="PF01595">
    <property type="entry name" value="CNNM"/>
    <property type="match status" value="1"/>
</dbReference>
<dbReference type="Proteomes" id="UP000626109">
    <property type="component" value="Unassembled WGS sequence"/>
</dbReference>
<keyword evidence="1 2" id="KW-0472">Membrane</keyword>
<evidence type="ECO:0000256" key="1">
    <source>
        <dbReference type="PROSITE-ProRule" id="PRU01193"/>
    </source>
</evidence>
<accession>A0A813KXW9</accession>
<feature type="domain" description="CNNM transmembrane" evidence="3">
    <location>
        <begin position="5"/>
        <end position="146"/>
    </location>
</feature>
<dbReference type="GO" id="GO:0016020">
    <property type="term" value="C:membrane"/>
    <property type="evidence" value="ECO:0007669"/>
    <property type="project" value="UniProtKB-UniRule"/>
</dbReference>
<dbReference type="PANTHER" id="PTHR12064">
    <property type="entry name" value="METAL TRANSPORTER CNNM"/>
    <property type="match status" value="1"/>
</dbReference>
<name>A0A813KXW9_POLGL</name>
<evidence type="ECO:0000313" key="4">
    <source>
        <dbReference type="EMBL" id="CAE8713112.1"/>
    </source>
</evidence>
<dbReference type="GO" id="GO:0010960">
    <property type="term" value="P:magnesium ion homeostasis"/>
    <property type="evidence" value="ECO:0007669"/>
    <property type="project" value="InterPro"/>
</dbReference>
<feature type="transmembrane region" description="Helical" evidence="2">
    <location>
        <begin position="126"/>
        <end position="145"/>
    </location>
</feature>
<feature type="transmembrane region" description="Helical" evidence="2">
    <location>
        <begin position="99"/>
        <end position="117"/>
    </location>
</feature>
<feature type="transmembrane region" description="Helical" evidence="2">
    <location>
        <begin position="6"/>
        <end position="26"/>
    </location>
</feature>
<keyword evidence="1 2" id="KW-1133">Transmembrane helix</keyword>
<proteinExistence type="predicted"/>
<reference evidence="4" key="1">
    <citation type="submission" date="2021-02" db="EMBL/GenBank/DDBJ databases">
        <authorList>
            <person name="Dougan E. K."/>
            <person name="Rhodes N."/>
            <person name="Thang M."/>
            <person name="Chan C."/>
        </authorList>
    </citation>
    <scope>NUCLEOTIDE SEQUENCE</scope>
</reference>
<dbReference type="PANTHER" id="PTHR12064:SF94">
    <property type="entry name" value="UNEXTENDED PROTEIN"/>
    <property type="match status" value="1"/>
</dbReference>
<keyword evidence="1 2" id="KW-0812">Transmembrane</keyword>
<gene>
    <name evidence="4" type="ORF">PGLA2088_LOCUS37346</name>
</gene>
<dbReference type="InterPro" id="IPR002550">
    <property type="entry name" value="CNNM"/>
</dbReference>
<protein>
    <recommendedName>
        <fullName evidence="3">CNNM transmembrane domain-containing protein</fullName>
    </recommendedName>
</protein>
<dbReference type="InterPro" id="IPR045095">
    <property type="entry name" value="ACDP"/>
</dbReference>
<organism evidence="4 5">
    <name type="scientific">Polarella glacialis</name>
    <name type="common">Dinoflagellate</name>
    <dbReference type="NCBI Taxonomy" id="89957"/>
    <lineage>
        <taxon>Eukaryota</taxon>
        <taxon>Sar</taxon>
        <taxon>Alveolata</taxon>
        <taxon>Dinophyceae</taxon>
        <taxon>Suessiales</taxon>
        <taxon>Suessiaceae</taxon>
        <taxon>Polarella</taxon>
    </lineage>
</organism>
<dbReference type="EMBL" id="CAJNNW010032447">
    <property type="protein sequence ID" value="CAE8713112.1"/>
    <property type="molecule type" value="Genomic_DNA"/>
</dbReference>
<sequence length="146" mass="15590">MDTNEIIGLVIKVVIILVLVCLSQTFTGLNIGLMSLDTSQLQVLIEVPKKDEEAVKVAKYAKKILPLRQKGNLLLCTILLGNTAVNALMSIILGEFAGGAVGFAASTVIIVLLCEIVPQSICTRHGLLLGALGSPLIRVAMFLFYP</sequence>
<evidence type="ECO:0000259" key="3">
    <source>
        <dbReference type="PROSITE" id="PS51846"/>
    </source>
</evidence>